<organism evidence="2 3">
    <name type="scientific">Popillia japonica</name>
    <name type="common">Japanese beetle</name>
    <dbReference type="NCBI Taxonomy" id="7064"/>
    <lineage>
        <taxon>Eukaryota</taxon>
        <taxon>Metazoa</taxon>
        <taxon>Ecdysozoa</taxon>
        <taxon>Arthropoda</taxon>
        <taxon>Hexapoda</taxon>
        <taxon>Insecta</taxon>
        <taxon>Pterygota</taxon>
        <taxon>Neoptera</taxon>
        <taxon>Endopterygota</taxon>
        <taxon>Coleoptera</taxon>
        <taxon>Polyphaga</taxon>
        <taxon>Scarabaeiformia</taxon>
        <taxon>Scarabaeidae</taxon>
        <taxon>Rutelinae</taxon>
        <taxon>Popillia</taxon>
    </lineage>
</organism>
<dbReference type="Proteomes" id="UP001458880">
    <property type="component" value="Unassembled WGS sequence"/>
</dbReference>
<feature type="region of interest" description="Disordered" evidence="1">
    <location>
        <begin position="46"/>
        <end position="71"/>
    </location>
</feature>
<feature type="region of interest" description="Disordered" evidence="1">
    <location>
        <begin position="1"/>
        <end position="23"/>
    </location>
</feature>
<dbReference type="EMBL" id="JASPKY010001288">
    <property type="protein sequence ID" value="KAK9675071.1"/>
    <property type="molecule type" value="Genomic_DNA"/>
</dbReference>
<accession>A0AAW1HFQ4</accession>
<protein>
    <submittedName>
        <fullName evidence="2">Uncharacterized protein</fullName>
    </submittedName>
</protein>
<comment type="caution">
    <text evidence="2">The sequence shown here is derived from an EMBL/GenBank/DDBJ whole genome shotgun (WGS) entry which is preliminary data.</text>
</comment>
<evidence type="ECO:0000313" key="3">
    <source>
        <dbReference type="Proteomes" id="UP001458880"/>
    </source>
</evidence>
<dbReference type="AlphaFoldDB" id="A0AAW1HFQ4"/>
<reference evidence="2 3" key="1">
    <citation type="journal article" date="2024" name="BMC Genomics">
        <title>De novo assembly and annotation of Popillia japonica's genome with initial clues to its potential as an invasive pest.</title>
        <authorList>
            <person name="Cucini C."/>
            <person name="Boschi S."/>
            <person name="Funari R."/>
            <person name="Cardaioli E."/>
            <person name="Iannotti N."/>
            <person name="Marturano G."/>
            <person name="Paoli F."/>
            <person name="Bruttini M."/>
            <person name="Carapelli A."/>
            <person name="Frati F."/>
            <person name="Nardi F."/>
        </authorList>
    </citation>
    <scope>NUCLEOTIDE SEQUENCE [LARGE SCALE GENOMIC DNA]</scope>
    <source>
        <strain evidence="2">DMR45628</strain>
    </source>
</reference>
<evidence type="ECO:0000313" key="2">
    <source>
        <dbReference type="EMBL" id="KAK9675071.1"/>
    </source>
</evidence>
<evidence type="ECO:0000256" key="1">
    <source>
        <dbReference type="SAM" id="MobiDB-lite"/>
    </source>
</evidence>
<gene>
    <name evidence="2" type="ORF">QE152_g40654</name>
</gene>
<name>A0AAW1HFQ4_POPJA</name>
<feature type="compositionally biased region" description="Basic residues" evidence="1">
    <location>
        <begin position="50"/>
        <end position="71"/>
    </location>
</feature>
<sequence>MADEEGFGQYRTKNKMKKRKKEAYQVARLKQINEIRKPAREKLRKEELKNRRKEVKAWKNRKGRNVRRITK</sequence>
<proteinExistence type="predicted"/>
<feature type="compositionally biased region" description="Basic residues" evidence="1">
    <location>
        <begin position="12"/>
        <end position="21"/>
    </location>
</feature>
<keyword evidence="3" id="KW-1185">Reference proteome</keyword>